<protein>
    <submittedName>
        <fullName evidence="2">Uncharacterized protein</fullName>
    </submittedName>
</protein>
<feature type="compositionally biased region" description="Polar residues" evidence="1">
    <location>
        <begin position="1"/>
        <end position="10"/>
    </location>
</feature>
<name>A0A5B7GCV1_PORTR</name>
<gene>
    <name evidence="2" type="ORF">E2C01_049354</name>
</gene>
<dbReference type="AlphaFoldDB" id="A0A5B7GCV1"/>
<sequence>MNDSANTRYHSSSSSSSYTPLPSCPPHLSHLGALAHTWRPEYSHLFLPRKEHLCCPFPEEAKTSWRPLSAP</sequence>
<comment type="caution">
    <text evidence="2">The sequence shown here is derived from an EMBL/GenBank/DDBJ whole genome shotgun (WGS) entry which is preliminary data.</text>
</comment>
<dbReference type="Proteomes" id="UP000324222">
    <property type="component" value="Unassembled WGS sequence"/>
</dbReference>
<evidence type="ECO:0000313" key="2">
    <source>
        <dbReference type="EMBL" id="MPC55419.1"/>
    </source>
</evidence>
<evidence type="ECO:0000256" key="1">
    <source>
        <dbReference type="SAM" id="MobiDB-lite"/>
    </source>
</evidence>
<feature type="compositionally biased region" description="Low complexity" evidence="1">
    <location>
        <begin position="11"/>
        <end position="22"/>
    </location>
</feature>
<feature type="region of interest" description="Disordered" evidence="1">
    <location>
        <begin position="1"/>
        <end position="22"/>
    </location>
</feature>
<accession>A0A5B7GCV1</accession>
<organism evidence="2 3">
    <name type="scientific">Portunus trituberculatus</name>
    <name type="common">Swimming crab</name>
    <name type="synonym">Neptunus trituberculatus</name>
    <dbReference type="NCBI Taxonomy" id="210409"/>
    <lineage>
        <taxon>Eukaryota</taxon>
        <taxon>Metazoa</taxon>
        <taxon>Ecdysozoa</taxon>
        <taxon>Arthropoda</taxon>
        <taxon>Crustacea</taxon>
        <taxon>Multicrustacea</taxon>
        <taxon>Malacostraca</taxon>
        <taxon>Eumalacostraca</taxon>
        <taxon>Eucarida</taxon>
        <taxon>Decapoda</taxon>
        <taxon>Pleocyemata</taxon>
        <taxon>Brachyura</taxon>
        <taxon>Eubrachyura</taxon>
        <taxon>Portunoidea</taxon>
        <taxon>Portunidae</taxon>
        <taxon>Portuninae</taxon>
        <taxon>Portunus</taxon>
    </lineage>
</organism>
<evidence type="ECO:0000313" key="3">
    <source>
        <dbReference type="Proteomes" id="UP000324222"/>
    </source>
</evidence>
<reference evidence="2 3" key="1">
    <citation type="submission" date="2019-05" db="EMBL/GenBank/DDBJ databases">
        <title>Another draft genome of Portunus trituberculatus and its Hox gene families provides insights of decapod evolution.</title>
        <authorList>
            <person name="Jeong J.-H."/>
            <person name="Song I."/>
            <person name="Kim S."/>
            <person name="Choi T."/>
            <person name="Kim D."/>
            <person name="Ryu S."/>
            <person name="Kim W."/>
        </authorList>
    </citation>
    <scope>NUCLEOTIDE SEQUENCE [LARGE SCALE GENOMIC DNA]</scope>
    <source>
        <tissue evidence="2">Muscle</tissue>
    </source>
</reference>
<proteinExistence type="predicted"/>
<keyword evidence="3" id="KW-1185">Reference proteome</keyword>
<dbReference type="EMBL" id="VSRR010013157">
    <property type="protein sequence ID" value="MPC55419.1"/>
    <property type="molecule type" value="Genomic_DNA"/>
</dbReference>